<evidence type="ECO:0000313" key="1">
    <source>
        <dbReference type="EMBL" id="CAG6459143.1"/>
    </source>
</evidence>
<name>A0A8D8AKX9_CULPI</name>
<dbReference type="AlphaFoldDB" id="A0A8D8AKX9"/>
<dbReference type="EMBL" id="HBUE01036990">
    <property type="protein sequence ID" value="CAG6459143.1"/>
    <property type="molecule type" value="Transcribed_RNA"/>
</dbReference>
<accession>A0A8D8AKX9</accession>
<dbReference type="EMBL" id="HBUE01036991">
    <property type="protein sequence ID" value="CAG6459148.1"/>
    <property type="molecule type" value="Transcribed_RNA"/>
</dbReference>
<organism evidence="1">
    <name type="scientific">Culex pipiens</name>
    <name type="common">House mosquito</name>
    <dbReference type="NCBI Taxonomy" id="7175"/>
    <lineage>
        <taxon>Eukaryota</taxon>
        <taxon>Metazoa</taxon>
        <taxon>Ecdysozoa</taxon>
        <taxon>Arthropoda</taxon>
        <taxon>Hexapoda</taxon>
        <taxon>Insecta</taxon>
        <taxon>Pterygota</taxon>
        <taxon>Neoptera</taxon>
        <taxon>Endopterygota</taxon>
        <taxon>Diptera</taxon>
        <taxon>Nematocera</taxon>
        <taxon>Culicoidea</taxon>
        <taxon>Culicidae</taxon>
        <taxon>Culicinae</taxon>
        <taxon>Culicini</taxon>
        <taxon>Culex</taxon>
        <taxon>Culex</taxon>
    </lineage>
</organism>
<sequence>MGLSGFDWGSCCCCCCWSNCSCSWRNFFIPLAVSTLPLPLSSTMPNRVNSFNFWGEILITRWFFLPGFTEEVVAGWDVMRAPLEVANSGLPPEVPGSACFLPELFFCDDADATASPFLCPTSVVTFCTTTGEEATGRGFVAG</sequence>
<protein>
    <submittedName>
        <fullName evidence="1">(northern house mosquito) hypothetical protein</fullName>
    </submittedName>
</protein>
<reference evidence="1" key="1">
    <citation type="submission" date="2021-05" db="EMBL/GenBank/DDBJ databases">
        <authorList>
            <person name="Alioto T."/>
            <person name="Alioto T."/>
            <person name="Gomez Garrido J."/>
        </authorList>
    </citation>
    <scope>NUCLEOTIDE SEQUENCE</scope>
</reference>
<proteinExistence type="predicted"/>